<dbReference type="VEuPathDB" id="MicrosporidiaDB:NEQG_02156"/>
<dbReference type="HOGENOM" id="CLU_2278195_0_0_1"/>
<gene>
    <name evidence="1" type="ORF">NEQG_02156</name>
</gene>
<dbReference type="Proteomes" id="UP000002872">
    <property type="component" value="Unassembled WGS sequence"/>
</dbReference>
<keyword evidence="2" id="KW-1185">Reference proteome</keyword>
<dbReference type="AlphaFoldDB" id="I3EEG2"/>
<proteinExistence type="predicted"/>
<dbReference type="EMBL" id="GL870881">
    <property type="protein sequence ID" value="EIJ87609.1"/>
    <property type="molecule type" value="Genomic_DNA"/>
</dbReference>
<dbReference type="OrthoDB" id="2196398at2759"/>
<name>I3EEG2_NEMP3</name>
<reference evidence="1" key="1">
    <citation type="submission" date="2011-01" db="EMBL/GenBank/DDBJ databases">
        <title>The Genome Sequence of Nematocida parisii strain ERTm3.</title>
        <authorList>
            <consortium name="The Broad Institute Genome Sequencing Platform"/>
            <consortium name="The Broad Institute Genome Sequencing Center for Infectious Disease"/>
            <person name="Cuomo C."/>
            <person name="Troemel E."/>
            <person name="Young S.K."/>
            <person name="Zeng Q."/>
            <person name="Gargeya S."/>
            <person name="Fitzgerald M."/>
            <person name="Haas B."/>
            <person name="Abouelleil A."/>
            <person name="Alvarado L."/>
            <person name="Arachchi H.M."/>
            <person name="Berlin A."/>
            <person name="Chapman S.B."/>
            <person name="Gearin G."/>
            <person name="Goldberg J."/>
            <person name="Griggs A."/>
            <person name="Gujja S."/>
            <person name="Hansen M."/>
            <person name="Heiman D."/>
            <person name="Howarth C."/>
            <person name="Larimer J."/>
            <person name="Lui A."/>
            <person name="MacDonald P.J.P."/>
            <person name="McCowen C."/>
            <person name="Montmayeur A."/>
            <person name="Murphy C."/>
            <person name="Neiman D."/>
            <person name="Pearson M."/>
            <person name="Priest M."/>
            <person name="Roberts A."/>
            <person name="Saif S."/>
            <person name="Shea T."/>
            <person name="Sisk P."/>
            <person name="Stolte C."/>
            <person name="Sykes S."/>
            <person name="Wortman J."/>
            <person name="Nusbaum C."/>
            <person name="Birren B."/>
        </authorList>
    </citation>
    <scope>NUCLEOTIDE SEQUENCE</scope>
    <source>
        <strain evidence="1">ERTm3</strain>
    </source>
</reference>
<organism evidence="1 2">
    <name type="scientific">Nematocida parisii (strain ERTm3)</name>
    <name type="common">Nematode killer fungus</name>
    <dbReference type="NCBI Taxonomy" id="935791"/>
    <lineage>
        <taxon>Eukaryota</taxon>
        <taxon>Fungi</taxon>
        <taxon>Fungi incertae sedis</taxon>
        <taxon>Microsporidia</taxon>
        <taxon>Nematocida</taxon>
    </lineage>
</organism>
<evidence type="ECO:0000313" key="2">
    <source>
        <dbReference type="Proteomes" id="UP000002872"/>
    </source>
</evidence>
<dbReference type="InParanoid" id="I3EEG2"/>
<evidence type="ECO:0000313" key="1">
    <source>
        <dbReference type="EMBL" id="EIJ87609.1"/>
    </source>
</evidence>
<protein>
    <submittedName>
        <fullName evidence="1">Uncharacterized protein</fullName>
    </submittedName>
</protein>
<accession>I3EEG2</accession>
<dbReference type="STRING" id="935791.I3EEG2"/>
<sequence length="102" mass="10997">MIRHGLFDAQKKSAINIENTSASPLSPGNDDQKMQLPSFAQNFTNGHLVISGSSITSNPSSILTAQSLFKNSLDKAKEKVKAGEKVLAFWGYVTSLLSSARQ</sequence>